<protein>
    <submittedName>
        <fullName evidence="2">Uncharacterized protein</fullName>
    </submittedName>
</protein>
<evidence type="ECO:0000313" key="3">
    <source>
        <dbReference type="Proteomes" id="UP000014585"/>
    </source>
</evidence>
<gene>
    <name evidence="2" type="ORF">HMPREF0201_02666</name>
</gene>
<keyword evidence="1" id="KW-1133">Transmembrane helix</keyword>
<evidence type="ECO:0000313" key="2">
    <source>
        <dbReference type="EMBL" id="EPF16309.1"/>
    </source>
</evidence>
<reference evidence="2 3" key="1">
    <citation type="submission" date="2013-04" db="EMBL/GenBank/DDBJ databases">
        <authorList>
            <person name="Weinstock G."/>
            <person name="Sodergren E."/>
            <person name="Lobos E.A."/>
            <person name="Fulton L."/>
            <person name="Fulton R."/>
            <person name="Courtney L."/>
            <person name="Fronick C."/>
            <person name="O'Laughlin M."/>
            <person name="Godfrey J."/>
            <person name="Wilson R.M."/>
            <person name="Miner T."/>
            <person name="Farmer C."/>
            <person name="Delehaunty K."/>
            <person name="Cordes M."/>
            <person name="Minx P."/>
            <person name="Tomlinson C."/>
            <person name="Chen J."/>
            <person name="Wollam A."/>
            <person name="Pepin K.H."/>
            <person name="Palsikar V.B."/>
            <person name="Zhang X."/>
            <person name="Suruliraj S."/>
            <person name="Perna N.T."/>
            <person name="Plunkett G."/>
            <person name="Warren W."/>
            <person name="Mitreva M."/>
            <person name="Mardis E.R."/>
            <person name="Wilson R.K."/>
        </authorList>
    </citation>
    <scope>NUCLEOTIDE SEQUENCE [LARGE SCALE GENOMIC DNA]</scope>
    <source>
        <strain evidence="2 3">DSM 4568</strain>
    </source>
</reference>
<dbReference type="AlphaFoldDB" id="S3JT10"/>
<dbReference type="STRING" id="566551.HMPREF0201_02666"/>
<proteinExistence type="predicted"/>
<dbReference type="EMBL" id="ATDT01000023">
    <property type="protein sequence ID" value="EPF16309.1"/>
    <property type="molecule type" value="Genomic_DNA"/>
</dbReference>
<sequence>MSPNMMLARTRPRRIARGFFYFVTGEALCNLSITFSTHCLTSFSSNLRSKTLNCE</sequence>
<keyword evidence="1" id="KW-0812">Transmembrane</keyword>
<keyword evidence="1" id="KW-0472">Membrane</keyword>
<evidence type="ECO:0000256" key="1">
    <source>
        <dbReference type="SAM" id="Phobius"/>
    </source>
</evidence>
<feature type="transmembrane region" description="Helical" evidence="1">
    <location>
        <begin position="20"/>
        <end position="43"/>
    </location>
</feature>
<name>S3JT10_9ENTR</name>
<dbReference type="HOGENOM" id="CLU_3023623_0_0_6"/>
<accession>S3JT10</accession>
<dbReference type="Proteomes" id="UP000014585">
    <property type="component" value="Unassembled WGS sequence"/>
</dbReference>
<organism evidence="2 3">
    <name type="scientific">Cedecea davisae DSM 4568</name>
    <dbReference type="NCBI Taxonomy" id="566551"/>
    <lineage>
        <taxon>Bacteria</taxon>
        <taxon>Pseudomonadati</taxon>
        <taxon>Pseudomonadota</taxon>
        <taxon>Gammaproteobacteria</taxon>
        <taxon>Enterobacterales</taxon>
        <taxon>Enterobacteriaceae</taxon>
        <taxon>Cedecea</taxon>
    </lineage>
</organism>
<comment type="caution">
    <text evidence="2">The sequence shown here is derived from an EMBL/GenBank/DDBJ whole genome shotgun (WGS) entry which is preliminary data.</text>
</comment>